<organismHost>
    <name type="scientific">Phacochoerus africanus</name>
    <name type="common">Warthog</name>
    <dbReference type="NCBI Taxonomy" id="41426"/>
</organismHost>
<protein>
    <submittedName>
        <fullName evidence="2">Uncharacterized protein L09ER</fullName>
    </submittedName>
</protein>
<organismHost>
    <name type="scientific">Potamochoerus larvatus</name>
    <name type="common">Bushpig</name>
    <dbReference type="NCBI Taxonomy" id="273792"/>
</organismHost>
<evidence type="ECO:0000256" key="1">
    <source>
        <dbReference type="SAM" id="MobiDB-lite"/>
    </source>
</evidence>
<reference evidence="2" key="1">
    <citation type="submission" date="2001-11" db="EMBL/GenBank/DDBJ databases">
        <title>Nucleotide sequence and analysis of 16.25 kilobase pairs of the African swine fever virus genome that span the central variable region.</title>
        <authorList>
            <person name="Roberts P.C."/>
            <person name="Lu Z."/>
            <person name="Rock D.L."/>
        </authorList>
    </citation>
    <scope>NUCLEOTIDE SEQUENCE</scope>
    <source>
        <strain evidence="2">Malawi Lil-20/1</strain>
    </source>
</reference>
<organismHost>
    <name type="scientific">Sus scrofa</name>
    <name type="common">Pig</name>
    <dbReference type="NCBI Taxonomy" id="9823"/>
</organismHost>
<sequence>MARSMADANASVGGGSNISISSALNTPSLFFLIVSTTMLRKMAPGPSVMISGYCCAGICSKTCFV</sequence>
<feature type="region of interest" description="Disordered" evidence="1">
    <location>
        <begin position="1"/>
        <end position="22"/>
    </location>
</feature>
<dbReference type="EMBL" id="L00966">
    <property type="protein sequence ID" value="AAL31322.1"/>
    <property type="molecule type" value="Genomic_DNA"/>
</dbReference>
<evidence type="ECO:0000313" key="2">
    <source>
        <dbReference type="EMBL" id="AAL31322.1"/>
    </source>
</evidence>
<accession>Q8V9U0</accession>
<proteinExistence type="predicted"/>
<gene>
    <name evidence="2" type="primary">L09ER</name>
</gene>
<organismHost>
    <name type="scientific">Ornithodoros</name>
    <name type="common">relapsing fever ticks</name>
    <dbReference type="NCBI Taxonomy" id="6937"/>
</organismHost>
<organismHost>
    <name type="scientific">Ornithodoros moubata</name>
    <name type="common">Soft tick</name>
    <name type="synonym">Argasid tick</name>
    <dbReference type="NCBI Taxonomy" id="6938"/>
</organismHost>
<organism evidence="2">
    <name type="scientific">African swine fever virus</name>
    <name type="common">ASFV</name>
    <dbReference type="NCBI Taxonomy" id="10497"/>
    <lineage>
        <taxon>Viruses</taxon>
        <taxon>Varidnaviria</taxon>
        <taxon>Bamfordvirae</taxon>
        <taxon>Nucleocytoviricota</taxon>
        <taxon>Pokkesviricetes</taxon>
        <taxon>Asfuvirales</taxon>
        <taxon>Asfarviridae</taxon>
        <taxon>Asfivirus</taxon>
        <taxon>Asfivirus haemorrhagiae</taxon>
    </lineage>
</organism>
<organismHost>
    <name type="scientific">Phacochoerus aethiopicus</name>
    <name type="common">Warthog</name>
    <dbReference type="NCBI Taxonomy" id="85517"/>
</organismHost>
<name>Q8V9U0_ASF</name>